<dbReference type="Proteomes" id="UP001375743">
    <property type="component" value="Unassembled WGS sequence"/>
</dbReference>
<accession>A0ABU8XYX1</accession>
<comment type="caution">
    <text evidence="1">The sequence shown here is derived from an EMBL/GenBank/DDBJ whole genome shotgun (WGS) entry which is preliminary data.</text>
</comment>
<organism evidence="1 2">
    <name type="scientific">Benzoatithermus flavus</name>
    <dbReference type="NCBI Taxonomy" id="3108223"/>
    <lineage>
        <taxon>Bacteria</taxon>
        <taxon>Pseudomonadati</taxon>
        <taxon>Pseudomonadota</taxon>
        <taxon>Alphaproteobacteria</taxon>
        <taxon>Geminicoccales</taxon>
        <taxon>Geminicoccaceae</taxon>
        <taxon>Benzoatithermus</taxon>
    </lineage>
</organism>
<evidence type="ECO:0000313" key="1">
    <source>
        <dbReference type="EMBL" id="MEK0086259.1"/>
    </source>
</evidence>
<reference evidence="1 2" key="1">
    <citation type="submission" date="2024-01" db="EMBL/GenBank/DDBJ databases">
        <title>Multi-omics insights into the function and evolution of sodium benzoate biodegradation pathways in Benzoatithermus flavus gen. nov., sp. nov. from hot spring.</title>
        <authorList>
            <person name="Hu C.-J."/>
            <person name="Li W.-J."/>
        </authorList>
    </citation>
    <scope>NUCLEOTIDE SEQUENCE [LARGE SCALE GENOMIC DNA]</scope>
    <source>
        <strain evidence="1 2">SYSU G07066</strain>
    </source>
</reference>
<protein>
    <submittedName>
        <fullName evidence="1">Uncharacterized protein</fullName>
    </submittedName>
</protein>
<evidence type="ECO:0000313" key="2">
    <source>
        <dbReference type="Proteomes" id="UP001375743"/>
    </source>
</evidence>
<dbReference type="RefSeq" id="WP_418162076.1">
    <property type="nucleotide sequence ID" value="NZ_JBBLZC010000121.1"/>
</dbReference>
<feature type="non-terminal residue" evidence="1">
    <location>
        <position position="102"/>
    </location>
</feature>
<gene>
    <name evidence="1" type="ORF">U1T56_24255</name>
</gene>
<name>A0ABU8XYX1_9PROT</name>
<proteinExistence type="predicted"/>
<dbReference type="EMBL" id="JBBLZC010000121">
    <property type="protein sequence ID" value="MEK0086259.1"/>
    <property type="molecule type" value="Genomic_DNA"/>
</dbReference>
<sequence>MNENKKGWFVSRGGGNKYDKNGNLIAKYLYVWIYDPVKTRNVRKEKHLYEGKKHREVFGANQKILIKRVDKIQNMEEVFTILQQKAYQFFLKNMYYDPSYHK</sequence>
<keyword evidence="2" id="KW-1185">Reference proteome</keyword>